<dbReference type="Proteomes" id="UP000256708">
    <property type="component" value="Unassembled WGS sequence"/>
</dbReference>
<gene>
    <name evidence="3" type="ORF">DXT99_01720</name>
</gene>
<dbReference type="Pfam" id="PF06439">
    <property type="entry name" value="3keto-disac_hyd"/>
    <property type="match status" value="1"/>
</dbReference>
<dbReference type="OrthoDB" id="9787527at2"/>
<dbReference type="PROSITE" id="PS51257">
    <property type="entry name" value="PROKAR_LIPOPROTEIN"/>
    <property type="match status" value="1"/>
</dbReference>
<evidence type="ECO:0000313" key="3">
    <source>
        <dbReference type="EMBL" id="RDV17286.1"/>
    </source>
</evidence>
<dbReference type="Gene3D" id="2.60.120.560">
    <property type="entry name" value="Exo-inulinase, domain 1"/>
    <property type="match status" value="1"/>
</dbReference>
<sequence length="272" mass="31157">MFLLPLKVILLFVVMVSATSCSPGISGDTGDNKEQESEWQTLFNGKDIDDWIVKIHHHEVGDNYANTFRVKDDGVLQVNYDDYETFDNRYGHLFYKEPFSSYHLTWEYRFTDQWLKDAPDYTYRNSGIMFHSQAPNTILKEQDWPISVEFQLLAGAGDGNPRPTGNMCSPGTEVFYKGEMDPRHCINSSSDTYEWDQWVRADMIVLGDSLVTHLINGDTVLQYTRPQIGGDVANNFDPAIKQDGKRLTEGYIALQSEGQGIEFRDIRIKKLD</sequence>
<reference evidence="4" key="1">
    <citation type="submission" date="2018-08" db="EMBL/GenBank/DDBJ databases">
        <authorList>
            <person name="Liu Z.-W."/>
            <person name="Du Z.-J."/>
        </authorList>
    </citation>
    <scope>NUCLEOTIDE SEQUENCE [LARGE SCALE GENOMIC DNA]</scope>
    <source>
        <strain evidence="4">H4X</strain>
    </source>
</reference>
<accession>A0A3D8LIV4</accession>
<feature type="domain" description="3-keto-alpha-glucoside-1,2-lyase/3-keto-2-hydroxy-glucal hydratase" evidence="2">
    <location>
        <begin position="38"/>
        <end position="269"/>
    </location>
</feature>
<protein>
    <submittedName>
        <fullName evidence="3">DUF1080 domain-containing protein</fullName>
    </submittedName>
</protein>
<organism evidence="3 4">
    <name type="scientific">Pontibacter diazotrophicus</name>
    <dbReference type="NCBI Taxonomy" id="1400979"/>
    <lineage>
        <taxon>Bacteria</taxon>
        <taxon>Pseudomonadati</taxon>
        <taxon>Bacteroidota</taxon>
        <taxon>Cytophagia</taxon>
        <taxon>Cytophagales</taxon>
        <taxon>Hymenobacteraceae</taxon>
        <taxon>Pontibacter</taxon>
    </lineage>
</organism>
<dbReference type="GO" id="GO:0016787">
    <property type="term" value="F:hydrolase activity"/>
    <property type="evidence" value="ECO:0007669"/>
    <property type="project" value="InterPro"/>
</dbReference>
<evidence type="ECO:0000259" key="2">
    <source>
        <dbReference type="Pfam" id="PF06439"/>
    </source>
</evidence>
<dbReference type="EMBL" id="QRGR01000001">
    <property type="protein sequence ID" value="RDV17286.1"/>
    <property type="molecule type" value="Genomic_DNA"/>
</dbReference>
<dbReference type="AlphaFoldDB" id="A0A3D8LIV4"/>
<feature type="chain" id="PRO_5017830350" evidence="1">
    <location>
        <begin position="19"/>
        <end position="272"/>
    </location>
</feature>
<evidence type="ECO:0000256" key="1">
    <source>
        <dbReference type="SAM" id="SignalP"/>
    </source>
</evidence>
<comment type="caution">
    <text evidence="3">The sequence shown here is derived from an EMBL/GenBank/DDBJ whole genome shotgun (WGS) entry which is preliminary data.</text>
</comment>
<proteinExistence type="predicted"/>
<keyword evidence="4" id="KW-1185">Reference proteome</keyword>
<keyword evidence="1" id="KW-0732">Signal</keyword>
<feature type="signal peptide" evidence="1">
    <location>
        <begin position="1"/>
        <end position="18"/>
    </location>
</feature>
<name>A0A3D8LIV4_9BACT</name>
<dbReference type="InterPro" id="IPR010496">
    <property type="entry name" value="AL/BT2_dom"/>
</dbReference>
<evidence type="ECO:0000313" key="4">
    <source>
        <dbReference type="Proteomes" id="UP000256708"/>
    </source>
</evidence>